<evidence type="ECO:0000256" key="4">
    <source>
        <dbReference type="ARBA" id="ARBA00023163"/>
    </source>
</evidence>
<sequence>MGAVLPLLALRAFVETARHGNLTRAAAAMGVTPGAVSQQLRALQARTGVVLFQRFSHGMRLTPEGEQVYPGLRQAFEQITASLAQLEAINARQTLTVSTEPSFAATWLVPRLGQFSASHPQVEVRVEATALLADLRRERIDVAIRHGLGDYPGLDVQALMAPPLIPVASPRLLAEGPEIREAIDCLAYPLLQESERNDWRLWLRAMGVEDDPRSERGPAFADDLLLVRAAEAGQGIALVREIHARAEIASGRLAVALERPWPSRFAYYAVSLPGAAQRAPLSLFLAWLREQAAAEA</sequence>
<proteinExistence type="inferred from homology"/>
<keyword evidence="3" id="KW-0238">DNA-binding</keyword>
<dbReference type="GO" id="GO:0003700">
    <property type="term" value="F:DNA-binding transcription factor activity"/>
    <property type="evidence" value="ECO:0007669"/>
    <property type="project" value="InterPro"/>
</dbReference>
<dbReference type="PANTHER" id="PTHR30537:SF26">
    <property type="entry name" value="GLYCINE CLEAVAGE SYSTEM TRANSCRIPTIONAL ACTIVATOR"/>
    <property type="match status" value="1"/>
</dbReference>
<dbReference type="Proteomes" id="UP000045039">
    <property type="component" value="Unassembled WGS sequence"/>
</dbReference>
<dbReference type="InterPro" id="IPR036390">
    <property type="entry name" value="WH_DNA-bd_sf"/>
</dbReference>
<evidence type="ECO:0000313" key="7">
    <source>
        <dbReference type="EMBL" id="MUI34087.1"/>
    </source>
</evidence>
<keyword evidence="2" id="KW-0805">Transcription regulation</keyword>
<dbReference type="Pfam" id="PF03466">
    <property type="entry name" value="LysR_substrate"/>
    <property type="match status" value="1"/>
</dbReference>
<organism evidence="9 11">
    <name type="scientific">Pseudomonas aeruginosa</name>
    <dbReference type="NCBI Taxonomy" id="287"/>
    <lineage>
        <taxon>Bacteria</taxon>
        <taxon>Pseudomonadati</taxon>
        <taxon>Pseudomonadota</taxon>
        <taxon>Gammaproteobacteria</taxon>
        <taxon>Pseudomonadales</taxon>
        <taxon>Pseudomonadaceae</taxon>
        <taxon>Pseudomonas</taxon>
    </lineage>
</organism>
<accession>A0A0D7N1H0</accession>
<dbReference type="EMBL" id="CVVU01000122">
    <property type="protein sequence ID" value="CRO63495.1"/>
    <property type="molecule type" value="Genomic_DNA"/>
</dbReference>
<feature type="domain" description="HTH lysR-type" evidence="5">
    <location>
        <begin position="5"/>
        <end position="62"/>
    </location>
</feature>
<dbReference type="PROSITE" id="PS50931">
    <property type="entry name" value="HTH_LYSR"/>
    <property type="match status" value="1"/>
</dbReference>
<comment type="caution">
    <text evidence="9">The sequence shown here is derived from an EMBL/GenBank/DDBJ whole genome shotgun (WGS) entry which is preliminary data.</text>
</comment>
<dbReference type="Gene3D" id="3.40.190.10">
    <property type="entry name" value="Periplasmic binding protein-like II"/>
    <property type="match status" value="2"/>
</dbReference>
<evidence type="ECO:0000313" key="12">
    <source>
        <dbReference type="Proteomes" id="UP000433532"/>
    </source>
</evidence>
<reference evidence="9 11" key="3">
    <citation type="submission" date="2017-08" db="EMBL/GenBank/DDBJ databases">
        <authorList>
            <person name="Feschi L."/>
            <person name="Jeukens J."/>
            <person name="Emond-Rheault J.-G."/>
            <person name="Kukavica-Ibrulj I."/>
            <person name="Boyle B."/>
            <person name="Levesque R.C."/>
        </authorList>
    </citation>
    <scope>NUCLEOTIDE SEQUENCE [LARGE SCALE GENOMIC DNA]</scope>
    <source>
        <strain evidence="9 11">PA-W36</strain>
    </source>
</reference>
<evidence type="ECO:0000256" key="3">
    <source>
        <dbReference type="ARBA" id="ARBA00023125"/>
    </source>
</evidence>
<dbReference type="InterPro" id="IPR036388">
    <property type="entry name" value="WH-like_DNA-bd_sf"/>
</dbReference>
<reference evidence="8" key="6">
    <citation type="submission" date="2020-01" db="EMBL/GenBank/DDBJ databases">
        <title>Bacteria Cultured from War Wounds Associated with the Conflict in Eastern Ukraine.</title>
        <authorList>
            <person name="Snesrud E."/>
            <person name="Galac M.R."/>
            <person name="Mc Gann P."/>
            <person name="Valentine K."/>
            <person name="Viacheslav K."/>
        </authorList>
    </citation>
    <scope>NUCLEOTIDE SEQUENCE</scope>
    <source>
        <strain evidence="8">VNMU148</strain>
    </source>
</reference>
<dbReference type="GO" id="GO:0043565">
    <property type="term" value="F:sequence-specific DNA binding"/>
    <property type="evidence" value="ECO:0007669"/>
    <property type="project" value="TreeGrafter"/>
</dbReference>
<name>A0A0D7N1H0_PSEAI</name>
<reference evidence="6" key="2">
    <citation type="submission" date="2015-06" db="EMBL/GenBank/DDBJ databases">
        <authorList>
            <person name="Radhakrishnan R."/>
            <person name="Underwood A."/>
            <person name="Al-Shahib A."/>
        </authorList>
    </citation>
    <scope>NUCLEOTIDE SEQUENCE</scope>
    <source>
        <strain evidence="6">P19_London_7_VIM_2_05_10</strain>
    </source>
</reference>
<evidence type="ECO:0000313" key="10">
    <source>
        <dbReference type="Proteomes" id="UP000045039"/>
    </source>
</evidence>
<dbReference type="EMBL" id="NSNE01000012">
    <property type="protein sequence ID" value="RPM12095.1"/>
    <property type="molecule type" value="Genomic_DNA"/>
</dbReference>
<reference evidence="9 11" key="4">
    <citation type="submission" date="2019-01" db="EMBL/GenBank/DDBJ databases">
        <title>The Pseudomonas aeruginosa pan-genome provides new insights on its population structure, horizontal gene transfer and pathogenicity.</title>
        <authorList>
            <person name="Freschi L."/>
            <person name="Vincent A.T."/>
            <person name="Jeukens J."/>
            <person name="Emond-Rheault J.-G."/>
            <person name="Kukavica-Ibrulj I."/>
            <person name="Dupont M.-J."/>
            <person name="Charette S.J."/>
            <person name="Boyle B."/>
            <person name="Levesque R.C."/>
        </authorList>
    </citation>
    <scope>NUCLEOTIDE SEQUENCE [LARGE SCALE GENOMIC DNA]</scope>
    <source>
        <strain evidence="9 11">PA-W36</strain>
    </source>
</reference>
<dbReference type="SUPFAM" id="SSF53850">
    <property type="entry name" value="Periplasmic binding protein-like II"/>
    <property type="match status" value="1"/>
</dbReference>
<evidence type="ECO:0000313" key="8">
    <source>
        <dbReference type="EMBL" id="MZZ11781.1"/>
    </source>
</evidence>
<dbReference type="AlphaFoldDB" id="A0A0D7N1H0"/>
<evidence type="ECO:0000259" key="5">
    <source>
        <dbReference type="PROSITE" id="PS50931"/>
    </source>
</evidence>
<evidence type="ECO:0000256" key="2">
    <source>
        <dbReference type="ARBA" id="ARBA00023015"/>
    </source>
</evidence>
<dbReference type="InterPro" id="IPR058163">
    <property type="entry name" value="LysR-type_TF_proteobact-type"/>
</dbReference>
<dbReference type="InterPro" id="IPR005119">
    <property type="entry name" value="LysR_subst-bd"/>
</dbReference>
<keyword evidence="4" id="KW-0804">Transcription</keyword>
<dbReference type="EMBL" id="WXZT01000003">
    <property type="protein sequence ID" value="MZZ11781.1"/>
    <property type="molecule type" value="Genomic_DNA"/>
</dbReference>
<dbReference type="RefSeq" id="WP_003109209.1">
    <property type="nucleotide sequence ID" value="NZ_AP014839.1"/>
</dbReference>
<dbReference type="Proteomes" id="UP000644192">
    <property type="component" value="Unassembled WGS sequence"/>
</dbReference>
<dbReference type="Gene3D" id="1.10.10.10">
    <property type="entry name" value="Winged helix-like DNA-binding domain superfamily/Winged helix DNA-binding domain"/>
    <property type="match status" value="1"/>
</dbReference>
<reference evidence="7 12" key="5">
    <citation type="submission" date="2019-11" db="EMBL/GenBank/DDBJ databases">
        <title>Genomes of ocular Pseudomonas aeruginosa isolates.</title>
        <authorList>
            <person name="Khan M."/>
            <person name="Rice S.A."/>
            <person name="Willcox M.D.P."/>
            <person name="Stapleton F."/>
        </authorList>
    </citation>
    <scope>NUCLEOTIDE SEQUENCE [LARGE SCALE GENOMIC DNA]</scope>
    <source>
        <strain evidence="7 12">PA221</strain>
    </source>
</reference>
<dbReference type="SMR" id="A0A0D7N1H0"/>
<reference evidence="10" key="1">
    <citation type="submission" date="2015-06" db="EMBL/GenBank/DDBJ databases">
        <authorList>
            <person name="Radhakrishnan Rajesh"/>
            <person name="Underwood Anthony"/>
            <person name="Al-Shahib Ali"/>
        </authorList>
    </citation>
    <scope>NUCLEOTIDE SEQUENCE [LARGE SCALE GENOMIC DNA]</scope>
    <source>
        <strain evidence="10">P19_London_7_VIM_2_05_10</strain>
    </source>
</reference>
<dbReference type="CDD" id="cd08432">
    <property type="entry name" value="PBP2_GcdR_TrpI_HvrB_AmpR_like"/>
    <property type="match status" value="1"/>
</dbReference>
<dbReference type="GO" id="GO:0006351">
    <property type="term" value="P:DNA-templated transcription"/>
    <property type="evidence" value="ECO:0007669"/>
    <property type="project" value="TreeGrafter"/>
</dbReference>
<dbReference type="Proteomes" id="UP000284767">
    <property type="component" value="Unassembled WGS sequence"/>
</dbReference>
<gene>
    <name evidence="6" type="primary">gcvA_3</name>
    <name evidence="7" type="ORF">GNQ48_03645</name>
    <name evidence="8" type="ORF">GUL26_05955</name>
    <name evidence="9" type="ORF">IPC1295_19570</name>
    <name evidence="6" type="ORF">PAERUG_P19_London_7_VIM_2_05_10_02140</name>
</gene>
<comment type="similarity">
    <text evidence="1">Belongs to the LysR transcriptional regulatory family.</text>
</comment>
<dbReference type="Proteomes" id="UP000433532">
    <property type="component" value="Unassembled WGS sequence"/>
</dbReference>
<evidence type="ECO:0000313" key="9">
    <source>
        <dbReference type="EMBL" id="RPM12095.1"/>
    </source>
</evidence>
<dbReference type="OMA" id="EAWFEMA"/>
<evidence type="ECO:0000256" key="1">
    <source>
        <dbReference type="ARBA" id="ARBA00009437"/>
    </source>
</evidence>
<evidence type="ECO:0000313" key="6">
    <source>
        <dbReference type="EMBL" id="CRO63495.1"/>
    </source>
</evidence>
<accession>A0A1S1C7U0</accession>
<evidence type="ECO:0000313" key="11">
    <source>
        <dbReference type="Proteomes" id="UP000284767"/>
    </source>
</evidence>
<dbReference type="PANTHER" id="PTHR30537">
    <property type="entry name" value="HTH-TYPE TRANSCRIPTIONAL REGULATOR"/>
    <property type="match status" value="1"/>
</dbReference>
<dbReference type="Pfam" id="PF00126">
    <property type="entry name" value="HTH_1"/>
    <property type="match status" value="1"/>
</dbReference>
<protein>
    <submittedName>
        <fullName evidence="6">Glycine cleavage system transcriptional activator</fullName>
    </submittedName>
    <submittedName>
        <fullName evidence="7 9">Transcriptional regulator</fullName>
    </submittedName>
</protein>
<dbReference type="InterPro" id="IPR000847">
    <property type="entry name" value="LysR_HTH_N"/>
</dbReference>
<dbReference type="SUPFAM" id="SSF46785">
    <property type="entry name" value="Winged helix' DNA-binding domain"/>
    <property type="match status" value="1"/>
</dbReference>
<dbReference type="EMBL" id="WOAD01000001">
    <property type="protein sequence ID" value="MUI34087.1"/>
    <property type="molecule type" value="Genomic_DNA"/>
</dbReference>